<dbReference type="Proteomes" id="UP000319769">
    <property type="component" value="Unassembled WGS sequence"/>
</dbReference>
<dbReference type="AlphaFoldDB" id="A0A5N0UNF9"/>
<evidence type="ECO:0000259" key="2">
    <source>
        <dbReference type="Pfam" id="PF00561"/>
    </source>
</evidence>
<dbReference type="InterPro" id="IPR050266">
    <property type="entry name" value="AB_hydrolase_sf"/>
</dbReference>
<dbReference type="GO" id="GO:0016020">
    <property type="term" value="C:membrane"/>
    <property type="evidence" value="ECO:0007669"/>
    <property type="project" value="TreeGrafter"/>
</dbReference>
<dbReference type="SUPFAM" id="SSF53474">
    <property type="entry name" value="alpha/beta-Hydrolases"/>
    <property type="match status" value="1"/>
</dbReference>
<dbReference type="GO" id="GO:0016787">
    <property type="term" value="F:hydrolase activity"/>
    <property type="evidence" value="ECO:0007669"/>
    <property type="project" value="UniProtKB-KW"/>
</dbReference>
<dbReference type="Gene3D" id="3.40.50.1820">
    <property type="entry name" value="alpha/beta hydrolase"/>
    <property type="match status" value="1"/>
</dbReference>
<organism evidence="3 4">
    <name type="scientific">Amycolatopsis acidicola</name>
    <dbReference type="NCBI Taxonomy" id="2596893"/>
    <lineage>
        <taxon>Bacteria</taxon>
        <taxon>Bacillati</taxon>
        <taxon>Actinomycetota</taxon>
        <taxon>Actinomycetes</taxon>
        <taxon>Pseudonocardiales</taxon>
        <taxon>Pseudonocardiaceae</taxon>
        <taxon>Amycolatopsis</taxon>
    </lineage>
</organism>
<dbReference type="PANTHER" id="PTHR43798:SF31">
    <property type="entry name" value="AB HYDROLASE SUPERFAMILY PROTEIN YCLE"/>
    <property type="match status" value="1"/>
</dbReference>
<name>A0A5N0UNF9_9PSEU</name>
<accession>A0A5N0UNF9</accession>
<evidence type="ECO:0000313" key="3">
    <source>
        <dbReference type="EMBL" id="KAA9152119.1"/>
    </source>
</evidence>
<gene>
    <name evidence="3" type="ORF">FPZ12_037610</name>
</gene>
<dbReference type="Pfam" id="PF00561">
    <property type="entry name" value="Abhydrolase_1"/>
    <property type="match status" value="1"/>
</dbReference>
<sequence length="246" mass="25317">MHEFAGHDGVPLAYRETGAGRPLILLHGLTADAPSAWIATGHAETIAARGHRVIMPDLRGHGKSARPHDPAAYPRDILAHDGLALVRHLGLTGYDLGGYSLGGRVVVRMLVRGATPGRAIIGGQGMRQVAGERGGAGDAIRRIAKAPAGPGSPDWETAQRLRESGADLTALVHVLDSLVPTTKEEVAAIRTPALVVAGAQDSRAASVEELAAALPDATHAVLPGGHWGAAVHPGLATTMAGFLDGH</sequence>
<dbReference type="InterPro" id="IPR029058">
    <property type="entry name" value="AB_hydrolase_fold"/>
</dbReference>
<proteinExistence type="predicted"/>
<dbReference type="EMBL" id="VMNW02000092">
    <property type="protein sequence ID" value="KAA9152119.1"/>
    <property type="molecule type" value="Genomic_DNA"/>
</dbReference>
<comment type="caution">
    <text evidence="3">The sequence shown here is derived from an EMBL/GenBank/DDBJ whole genome shotgun (WGS) entry which is preliminary data.</text>
</comment>
<dbReference type="InterPro" id="IPR000073">
    <property type="entry name" value="AB_hydrolase_1"/>
</dbReference>
<evidence type="ECO:0000256" key="1">
    <source>
        <dbReference type="ARBA" id="ARBA00022801"/>
    </source>
</evidence>
<evidence type="ECO:0000313" key="4">
    <source>
        <dbReference type="Proteomes" id="UP000319769"/>
    </source>
</evidence>
<protein>
    <submittedName>
        <fullName evidence="3">Alpha/beta hydrolase</fullName>
    </submittedName>
</protein>
<keyword evidence="4" id="KW-1185">Reference proteome</keyword>
<dbReference type="OrthoDB" id="9804723at2"/>
<dbReference type="PANTHER" id="PTHR43798">
    <property type="entry name" value="MONOACYLGLYCEROL LIPASE"/>
    <property type="match status" value="1"/>
</dbReference>
<feature type="domain" description="AB hydrolase-1" evidence="2">
    <location>
        <begin position="22"/>
        <end position="110"/>
    </location>
</feature>
<reference evidence="3" key="1">
    <citation type="submission" date="2019-09" db="EMBL/GenBank/DDBJ databases">
        <authorList>
            <person name="Teo W.F.A."/>
            <person name="Duangmal K."/>
        </authorList>
    </citation>
    <scope>NUCLEOTIDE SEQUENCE [LARGE SCALE GENOMIC DNA]</scope>
    <source>
        <strain evidence="3">K81G1</strain>
    </source>
</reference>
<keyword evidence="1 3" id="KW-0378">Hydrolase</keyword>